<evidence type="ECO:0000313" key="7">
    <source>
        <dbReference type="Proteomes" id="UP001152561"/>
    </source>
</evidence>
<keyword evidence="2 4" id="KW-0863">Zinc-finger</keyword>
<keyword evidence="3" id="KW-0862">Zinc</keyword>
<organism evidence="6 7">
    <name type="scientific">Anisodus acutangulus</name>
    <dbReference type="NCBI Taxonomy" id="402998"/>
    <lineage>
        <taxon>Eukaryota</taxon>
        <taxon>Viridiplantae</taxon>
        <taxon>Streptophyta</taxon>
        <taxon>Embryophyta</taxon>
        <taxon>Tracheophyta</taxon>
        <taxon>Spermatophyta</taxon>
        <taxon>Magnoliopsida</taxon>
        <taxon>eudicotyledons</taxon>
        <taxon>Gunneridae</taxon>
        <taxon>Pentapetalae</taxon>
        <taxon>asterids</taxon>
        <taxon>lamiids</taxon>
        <taxon>Solanales</taxon>
        <taxon>Solanaceae</taxon>
        <taxon>Solanoideae</taxon>
        <taxon>Hyoscyameae</taxon>
        <taxon>Anisodus</taxon>
    </lineage>
</organism>
<dbReference type="GO" id="GO:0005634">
    <property type="term" value="C:nucleus"/>
    <property type="evidence" value="ECO:0007669"/>
    <property type="project" value="TreeGrafter"/>
</dbReference>
<evidence type="ECO:0000256" key="1">
    <source>
        <dbReference type="ARBA" id="ARBA00022723"/>
    </source>
</evidence>
<dbReference type="PROSITE" id="PS50089">
    <property type="entry name" value="ZF_RING_2"/>
    <property type="match status" value="1"/>
</dbReference>
<comment type="caution">
    <text evidence="6">The sequence shown here is derived from an EMBL/GenBank/DDBJ whole genome shotgun (WGS) entry which is preliminary data.</text>
</comment>
<proteinExistence type="predicted"/>
<name>A0A9Q1RV96_9SOLA</name>
<dbReference type="SMART" id="SM00184">
    <property type="entry name" value="RING"/>
    <property type="match status" value="1"/>
</dbReference>
<evidence type="ECO:0000256" key="3">
    <source>
        <dbReference type="ARBA" id="ARBA00022833"/>
    </source>
</evidence>
<keyword evidence="1" id="KW-0479">Metal-binding</keyword>
<dbReference type="SUPFAM" id="SSF57850">
    <property type="entry name" value="RING/U-box"/>
    <property type="match status" value="1"/>
</dbReference>
<dbReference type="GO" id="GO:0008270">
    <property type="term" value="F:zinc ion binding"/>
    <property type="evidence" value="ECO:0007669"/>
    <property type="project" value="UniProtKB-KW"/>
</dbReference>
<dbReference type="InterPro" id="IPR013083">
    <property type="entry name" value="Znf_RING/FYVE/PHD"/>
</dbReference>
<reference evidence="7" key="1">
    <citation type="journal article" date="2023" name="Proc. Natl. Acad. Sci. U.S.A.">
        <title>Genomic and structural basis for evolution of tropane alkaloid biosynthesis.</title>
        <authorList>
            <person name="Wanga Y.-J."/>
            <person name="Taina T."/>
            <person name="Yua J.-Y."/>
            <person name="Lia J."/>
            <person name="Xua B."/>
            <person name="Chenc J."/>
            <person name="D'Auriad J.C."/>
            <person name="Huanga J.-P."/>
            <person name="Huanga S.-X."/>
        </authorList>
    </citation>
    <scope>NUCLEOTIDE SEQUENCE [LARGE SCALE GENOMIC DNA]</scope>
    <source>
        <strain evidence="7">cv. KIB-2019</strain>
    </source>
</reference>
<dbReference type="PANTHER" id="PTHR45931">
    <property type="entry name" value="SI:CH211-59O9.10"/>
    <property type="match status" value="1"/>
</dbReference>
<accession>A0A9Q1RV96</accession>
<evidence type="ECO:0000313" key="6">
    <source>
        <dbReference type="EMBL" id="KAJ8574056.1"/>
    </source>
</evidence>
<dbReference type="Gene3D" id="3.30.40.10">
    <property type="entry name" value="Zinc/RING finger domain, C3HC4 (zinc finger)"/>
    <property type="match status" value="1"/>
</dbReference>
<sequence>MSTEAITISTASSLRSYRCYNCNDAFHITITANTTTNTTVSSSSSSFRCPRCFHRHFLPNYTIATVTPPPSQPSISNFTPPSGPTTNFLYFYESDSETDESDSDDFSFDLFNSNEYQFRTPTLKSFIDSLPIVKINESKSCSICMEEFIIDSKASQLPCMHYFHNHCIVPWLNRNNTCPLCRHKLPQEDKDDIEKDLEPILGTSTGLISEFDEGEEFQDYSVVFASTTPGRTDLEEMRDEDGDMLMVDA</sequence>
<keyword evidence="7" id="KW-1185">Reference proteome</keyword>
<protein>
    <recommendedName>
        <fullName evidence="5">RING-type domain-containing protein</fullName>
    </recommendedName>
</protein>
<dbReference type="EMBL" id="JAJAGQ010000001">
    <property type="protein sequence ID" value="KAJ8574056.1"/>
    <property type="molecule type" value="Genomic_DNA"/>
</dbReference>
<evidence type="ECO:0000259" key="5">
    <source>
        <dbReference type="PROSITE" id="PS50089"/>
    </source>
</evidence>
<dbReference type="Proteomes" id="UP001152561">
    <property type="component" value="Unassembled WGS sequence"/>
</dbReference>
<dbReference type="AlphaFoldDB" id="A0A9Q1RV96"/>
<feature type="domain" description="RING-type" evidence="5">
    <location>
        <begin position="141"/>
        <end position="182"/>
    </location>
</feature>
<evidence type="ECO:0000256" key="2">
    <source>
        <dbReference type="ARBA" id="ARBA00022771"/>
    </source>
</evidence>
<dbReference type="Pfam" id="PF13639">
    <property type="entry name" value="zf-RING_2"/>
    <property type="match status" value="1"/>
</dbReference>
<dbReference type="OrthoDB" id="4348522at2759"/>
<gene>
    <name evidence="6" type="ORF">K7X08_010567</name>
</gene>
<dbReference type="InterPro" id="IPR051834">
    <property type="entry name" value="RING_finger_E3_ligase"/>
</dbReference>
<dbReference type="GO" id="GO:0006511">
    <property type="term" value="P:ubiquitin-dependent protein catabolic process"/>
    <property type="evidence" value="ECO:0007669"/>
    <property type="project" value="TreeGrafter"/>
</dbReference>
<evidence type="ECO:0000256" key="4">
    <source>
        <dbReference type="PROSITE-ProRule" id="PRU00175"/>
    </source>
</evidence>
<dbReference type="InterPro" id="IPR001841">
    <property type="entry name" value="Znf_RING"/>
</dbReference>
<dbReference type="PANTHER" id="PTHR45931:SF3">
    <property type="entry name" value="RING ZINC FINGER-CONTAINING PROTEIN"/>
    <property type="match status" value="1"/>
</dbReference>
<dbReference type="GO" id="GO:0061630">
    <property type="term" value="F:ubiquitin protein ligase activity"/>
    <property type="evidence" value="ECO:0007669"/>
    <property type="project" value="TreeGrafter"/>
</dbReference>